<evidence type="ECO:0000256" key="1">
    <source>
        <dbReference type="SAM" id="MobiDB-lite"/>
    </source>
</evidence>
<evidence type="ECO:0000313" key="4">
    <source>
        <dbReference type="WBParaSite" id="SRDH1_74880.1"/>
    </source>
</evidence>
<dbReference type="SUPFAM" id="SSF47954">
    <property type="entry name" value="Cyclin-like"/>
    <property type="match status" value="1"/>
</dbReference>
<reference evidence="4" key="2">
    <citation type="submission" date="2023-11" db="UniProtKB">
        <authorList>
            <consortium name="WormBaseParasite"/>
        </authorList>
    </citation>
    <scope>IDENTIFICATION</scope>
</reference>
<dbReference type="Proteomes" id="UP000050792">
    <property type="component" value="Unassembled WGS sequence"/>
</dbReference>
<dbReference type="AlphaFoldDB" id="A0AA85G3Z0"/>
<proteinExistence type="predicted"/>
<accession>A0AA85G3Z0</accession>
<keyword evidence="3" id="KW-1185">Reference proteome</keyword>
<dbReference type="Gene3D" id="1.10.472.10">
    <property type="entry name" value="Cyclin-like"/>
    <property type="match status" value="1"/>
</dbReference>
<sequence>MMVTSSRNTMGIFGAPTINVPKAVISPVKSPKKGRRLKKRLEVSETNSESHQEISPSHYKIFENDLNPGQCLSLQASSPYIPTHFPSIRCQAFYYAIEEKLFSSLSQEKLLHIDNEHLLAVNSDLDDKVDAALRAETLFKLWSLHSAYYSLSSIIFCKAVCLMDLLVAKVKVKPKYAMCVAAACYYITSKFERSSDHVSPTPESLVTLSRCGGTAADLTRMVEIILTKLGPSSVAAIGACSATAIDFLSIFSSFGIPFVSYQNKSGSQNTWLPVPISICRQIEIALVSSEVSCFRPSCLALALINHLCFNSAVGSLGSVDDWLQFHTSDLYNLSLICNISWTDVIACSSTLKEALTKTSGSYTVQDYPSSRLLGSSPPLVWTLSRRTQRSISTSSPPALSTITEIDEELVHLNDIFSNMDLGLYELAFLVVK</sequence>
<dbReference type="InterPro" id="IPR006671">
    <property type="entry name" value="Cyclin_N"/>
</dbReference>
<dbReference type="InterPro" id="IPR036915">
    <property type="entry name" value="Cyclin-like_sf"/>
</dbReference>
<protein>
    <submittedName>
        <fullName evidence="4">Cyclin N-terminal domain-containing protein</fullName>
    </submittedName>
</protein>
<name>A0AA85G3Z0_9TREM</name>
<feature type="domain" description="Cyclin N-terminal" evidence="2">
    <location>
        <begin position="105"/>
        <end position="229"/>
    </location>
</feature>
<evidence type="ECO:0000313" key="3">
    <source>
        <dbReference type="Proteomes" id="UP000050792"/>
    </source>
</evidence>
<feature type="compositionally biased region" description="Basic and acidic residues" evidence="1">
    <location>
        <begin position="40"/>
        <end position="50"/>
    </location>
</feature>
<reference evidence="3" key="1">
    <citation type="submission" date="2022-06" db="EMBL/GenBank/DDBJ databases">
        <authorList>
            <person name="Berger JAMES D."/>
            <person name="Berger JAMES D."/>
        </authorList>
    </citation>
    <scope>NUCLEOTIDE SEQUENCE [LARGE SCALE GENOMIC DNA]</scope>
</reference>
<feature type="compositionally biased region" description="Basic residues" evidence="1">
    <location>
        <begin position="30"/>
        <end position="39"/>
    </location>
</feature>
<organism evidence="3 4">
    <name type="scientific">Schistosoma rodhaini</name>
    <dbReference type="NCBI Taxonomy" id="6188"/>
    <lineage>
        <taxon>Eukaryota</taxon>
        <taxon>Metazoa</taxon>
        <taxon>Spiralia</taxon>
        <taxon>Lophotrochozoa</taxon>
        <taxon>Platyhelminthes</taxon>
        <taxon>Trematoda</taxon>
        <taxon>Digenea</taxon>
        <taxon>Strigeidida</taxon>
        <taxon>Schistosomatoidea</taxon>
        <taxon>Schistosomatidae</taxon>
        <taxon>Schistosoma</taxon>
    </lineage>
</organism>
<dbReference type="Pfam" id="PF00134">
    <property type="entry name" value="Cyclin_N"/>
    <property type="match status" value="1"/>
</dbReference>
<feature type="region of interest" description="Disordered" evidence="1">
    <location>
        <begin position="29"/>
        <end position="50"/>
    </location>
</feature>
<evidence type="ECO:0000259" key="2">
    <source>
        <dbReference type="Pfam" id="PF00134"/>
    </source>
</evidence>
<dbReference type="WBParaSite" id="SRDH1_74880.1">
    <property type="protein sequence ID" value="SRDH1_74880.1"/>
    <property type="gene ID" value="SRDH1_74880"/>
</dbReference>